<proteinExistence type="predicted"/>
<gene>
    <name evidence="2" type="ORF">LCGC14_2252440</name>
</gene>
<organism evidence="2">
    <name type="scientific">marine sediment metagenome</name>
    <dbReference type="NCBI Taxonomy" id="412755"/>
    <lineage>
        <taxon>unclassified sequences</taxon>
        <taxon>metagenomes</taxon>
        <taxon>ecological metagenomes</taxon>
    </lineage>
</organism>
<name>A0A0F9DPM7_9ZZZZ</name>
<dbReference type="InterPro" id="IPR022651">
    <property type="entry name" value="S_layer_C"/>
</dbReference>
<dbReference type="AlphaFoldDB" id="A0A0F9DPM7"/>
<protein>
    <recommendedName>
        <fullName evidence="1">S-layer protein outer domain-containing protein</fullName>
    </recommendedName>
</protein>
<reference evidence="2" key="1">
    <citation type="journal article" date="2015" name="Nature">
        <title>Complex archaea that bridge the gap between prokaryotes and eukaryotes.</title>
        <authorList>
            <person name="Spang A."/>
            <person name="Saw J.H."/>
            <person name="Jorgensen S.L."/>
            <person name="Zaremba-Niedzwiedzka K."/>
            <person name="Martijn J."/>
            <person name="Lind A.E."/>
            <person name="van Eijk R."/>
            <person name="Schleper C."/>
            <person name="Guy L."/>
            <person name="Ettema T.J."/>
        </authorList>
    </citation>
    <scope>NUCLEOTIDE SEQUENCE</scope>
</reference>
<evidence type="ECO:0000259" key="1">
    <source>
        <dbReference type="Pfam" id="PF05124"/>
    </source>
</evidence>
<evidence type="ECO:0000313" key="2">
    <source>
        <dbReference type="EMBL" id="KKL55736.1"/>
    </source>
</evidence>
<accession>A0A0F9DPM7</accession>
<feature type="domain" description="S-layer protein outer" evidence="1">
    <location>
        <begin position="32"/>
        <end position="93"/>
    </location>
</feature>
<comment type="caution">
    <text evidence="2">The sequence shown here is derived from an EMBL/GenBank/DDBJ whole genome shotgun (WGS) entry which is preliminary data.</text>
</comment>
<dbReference type="EMBL" id="LAZR01030733">
    <property type="protein sequence ID" value="KKL55736.1"/>
    <property type="molecule type" value="Genomic_DNA"/>
</dbReference>
<sequence>MMKNKFKRIMSVVGSALMIGGMVGITAAAGGAFPSPFVQDSTANYAIVSGANAAASDVTAANSINAYLNTLYNEGTTTTSTTTVTGDFSSSKNNIAV</sequence>
<dbReference type="Pfam" id="PF05124">
    <property type="entry name" value="S_layer_C"/>
    <property type="match status" value="1"/>
</dbReference>